<evidence type="ECO:0000313" key="2">
    <source>
        <dbReference type="EMBL" id="PWA74792.1"/>
    </source>
</evidence>
<sequence length="87" mass="10068">MTVIEKVGIFVYTLGLGVLNRDVSERFQRSGETSSRVFHEVLEAITARSKGYHGLAREMIKPEDPTFQETPPKIMNDNRYMPYFKEL</sequence>
<dbReference type="AlphaFoldDB" id="A0A2U1NMQ3"/>
<reference evidence="2 3" key="1">
    <citation type="journal article" date="2018" name="Mol. Plant">
        <title>The genome of Artemisia annua provides insight into the evolution of Asteraceae family and artemisinin biosynthesis.</title>
        <authorList>
            <person name="Shen Q."/>
            <person name="Zhang L."/>
            <person name="Liao Z."/>
            <person name="Wang S."/>
            <person name="Yan T."/>
            <person name="Shi P."/>
            <person name="Liu M."/>
            <person name="Fu X."/>
            <person name="Pan Q."/>
            <person name="Wang Y."/>
            <person name="Lv Z."/>
            <person name="Lu X."/>
            <person name="Zhang F."/>
            <person name="Jiang W."/>
            <person name="Ma Y."/>
            <person name="Chen M."/>
            <person name="Hao X."/>
            <person name="Li L."/>
            <person name="Tang Y."/>
            <person name="Lv G."/>
            <person name="Zhou Y."/>
            <person name="Sun X."/>
            <person name="Brodelius P.E."/>
            <person name="Rose J.K.C."/>
            <person name="Tang K."/>
        </authorList>
    </citation>
    <scope>NUCLEOTIDE SEQUENCE [LARGE SCALE GENOMIC DNA]</scope>
    <source>
        <strain evidence="3">cv. Huhao1</strain>
        <tissue evidence="2">Leaf</tissue>
    </source>
</reference>
<proteinExistence type="predicted"/>
<evidence type="ECO:0000313" key="3">
    <source>
        <dbReference type="Proteomes" id="UP000245207"/>
    </source>
</evidence>
<organism evidence="2 3">
    <name type="scientific">Artemisia annua</name>
    <name type="common">Sweet wormwood</name>
    <dbReference type="NCBI Taxonomy" id="35608"/>
    <lineage>
        <taxon>Eukaryota</taxon>
        <taxon>Viridiplantae</taxon>
        <taxon>Streptophyta</taxon>
        <taxon>Embryophyta</taxon>
        <taxon>Tracheophyta</taxon>
        <taxon>Spermatophyta</taxon>
        <taxon>Magnoliopsida</taxon>
        <taxon>eudicotyledons</taxon>
        <taxon>Gunneridae</taxon>
        <taxon>Pentapetalae</taxon>
        <taxon>asterids</taxon>
        <taxon>campanulids</taxon>
        <taxon>Asterales</taxon>
        <taxon>Asteraceae</taxon>
        <taxon>Asteroideae</taxon>
        <taxon>Anthemideae</taxon>
        <taxon>Artemisiinae</taxon>
        <taxon>Artemisia</taxon>
    </lineage>
</organism>
<dbReference type="OrthoDB" id="785423at2759"/>
<evidence type="ECO:0000259" key="1">
    <source>
        <dbReference type="Pfam" id="PF26138"/>
    </source>
</evidence>
<keyword evidence="3" id="KW-1185">Reference proteome</keyword>
<comment type="caution">
    <text evidence="2">The sequence shown here is derived from an EMBL/GenBank/DDBJ whole genome shotgun (WGS) entry which is preliminary data.</text>
</comment>
<dbReference type="EMBL" id="PKPP01002510">
    <property type="protein sequence ID" value="PWA74792.1"/>
    <property type="molecule type" value="Genomic_DNA"/>
</dbReference>
<name>A0A2U1NMQ3_ARTAN</name>
<dbReference type="Pfam" id="PF26138">
    <property type="entry name" value="DUF8040"/>
    <property type="match status" value="1"/>
</dbReference>
<dbReference type="Proteomes" id="UP000245207">
    <property type="component" value="Unassembled WGS sequence"/>
</dbReference>
<gene>
    <name evidence="2" type="ORF">CTI12_AA248720</name>
</gene>
<feature type="domain" description="DUF8040" evidence="1">
    <location>
        <begin position="1"/>
        <end position="46"/>
    </location>
</feature>
<accession>A0A2U1NMQ3</accession>
<dbReference type="InterPro" id="IPR058353">
    <property type="entry name" value="DUF8040"/>
</dbReference>
<protein>
    <recommendedName>
        <fullName evidence="1">DUF8040 domain-containing protein</fullName>
    </recommendedName>
</protein>